<evidence type="ECO:0000313" key="2">
    <source>
        <dbReference type="EMBL" id="KAL0426448.1"/>
    </source>
</evidence>
<comment type="similarity">
    <text evidence="1">Belongs to the UDP-glycosyltransferase family.</text>
</comment>
<dbReference type="Gene3D" id="3.40.50.2000">
    <property type="entry name" value="Glycogen Phosphorylase B"/>
    <property type="match status" value="1"/>
</dbReference>
<comment type="caution">
    <text evidence="2">The sequence shown here is derived from an EMBL/GenBank/DDBJ whole genome shotgun (WGS) entry which is preliminary data.</text>
</comment>
<dbReference type="AlphaFoldDB" id="A0AAW2VBB4"/>
<dbReference type="SUPFAM" id="SSF53756">
    <property type="entry name" value="UDP-Glycosyltransferase/glycogen phosphorylase"/>
    <property type="match status" value="1"/>
</dbReference>
<dbReference type="GO" id="GO:0035251">
    <property type="term" value="F:UDP-glucosyltransferase activity"/>
    <property type="evidence" value="ECO:0007669"/>
    <property type="project" value="TreeGrafter"/>
</dbReference>
<dbReference type="PANTHER" id="PTHR48047:SF229">
    <property type="entry name" value="UDP-GLYCOSYLTRANSFERASE 73C3-RELATED"/>
    <property type="match status" value="1"/>
</dbReference>
<accession>A0AAW2VBB4</accession>
<name>A0AAW2VBB4_9LAMI</name>
<dbReference type="PANTHER" id="PTHR48047">
    <property type="entry name" value="GLYCOSYLTRANSFERASE"/>
    <property type="match status" value="1"/>
</dbReference>
<reference evidence="2" key="1">
    <citation type="submission" date="2020-06" db="EMBL/GenBank/DDBJ databases">
        <authorList>
            <person name="Li T."/>
            <person name="Hu X."/>
            <person name="Zhang T."/>
            <person name="Song X."/>
            <person name="Zhang H."/>
            <person name="Dai N."/>
            <person name="Sheng W."/>
            <person name="Hou X."/>
            <person name="Wei L."/>
        </authorList>
    </citation>
    <scope>NUCLEOTIDE SEQUENCE</scope>
    <source>
        <strain evidence="2">KEN1</strain>
        <tissue evidence="2">Leaf</tissue>
    </source>
</reference>
<reference evidence="2" key="2">
    <citation type="journal article" date="2024" name="Plant">
        <title>Genomic evolution and insights into agronomic trait innovations of Sesamum species.</title>
        <authorList>
            <person name="Miao H."/>
            <person name="Wang L."/>
            <person name="Qu L."/>
            <person name="Liu H."/>
            <person name="Sun Y."/>
            <person name="Le M."/>
            <person name="Wang Q."/>
            <person name="Wei S."/>
            <person name="Zheng Y."/>
            <person name="Lin W."/>
            <person name="Duan Y."/>
            <person name="Cao H."/>
            <person name="Xiong S."/>
            <person name="Wang X."/>
            <person name="Wei L."/>
            <person name="Li C."/>
            <person name="Ma Q."/>
            <person name="Ju M."/>
            <person name="Zhao R."/>
            <person name="Li G."/>
            <person name="Mu C."/>
            <person name="Tian Q."/>
            <person name="Mei H."/>
            <person name="Zhang T."/>
            <person name="Gao T."/>
            <person name="Zhang H."/>
        </authorList>
    </citation>
    <scope>NUCLEOTIDE SEQUENCE</scope>
    <source>
        <strain evidence="2">KEN1</strain>
    </source>
</reference>
<sequence length="94" mass="10563">MAIQEQNPHFVLLPFLAQGHMIPMVDLARLLAKRGLTITILTTPHNADRFQSVIDREISSGLNIRVIHIKFPCAEAGLPDGCENFDMLRRSIVE</sequence>
<organism evidence="2">
    <name type="scientific">Sesamum latifolium</name>
    <dbReference type="NCBI Taxonomy" id="2727402"/>
    <lineage>
        <taxon>Eukaryota</taxon>
        <taxon>Viridiplantae</taxon>
        <taxon>Streptophyta</taxon>
        <taxon>Embryophyta</taxon>
        <taxon>Tracheophyta</taxon>
        <taxon>Spermatophyta</taxon>
        <taxon>Magnoliopsida</taxon>
        <taxon>eudicotyledons</taxon>
        <taxon>Gunneridae</taxon>
        <taxon>Pentapetalae</taxon>
        <taxon>asterids</taxon>
        <taxon>lamiids</taxon>
        <taxon>Lamiales</taxon>
        <taxon>Pedaliaceae</taxon>
        <taxon>Sesamum</taxon>
    </lineage>
</organism>
<dbReference type="EMBL" id="JACGWN010000010">
    <property type="protein sequence ID" value="KAL0426448.1"/>
    <property type="molecule type" value="Genomic_DNA"/>
</dbReference>
<gene>
    <name evidence="2" type="ORF">Slati_2819600</name>
</gene>
<protein>
    <submittedName>
        <fullName evidence="2">UDP-glycosyltransferase 73C2</fullName>
    </submittedName>
</protein>
<evidence type="ECO:0000256" key="1">
    <source>
        <dbReference type="ARBA" id="ARBA00009995"/>
    </source>
</evidence>
<proteinExistence type="inferred from homology"/>